<dbReference type="Gene3D" id="3.30.530.80">
    <property type="match status" value="1"/>
</dbReference>
<keyword evidence="4" id="KW-1185">Reference proteome</keyword>
<dbReference type="InterPro" id="IPR027823">
    <property type="entry name" value="DUF4468"/>
</dbReference>
<gene>
    <name evidence="3" type="ORF">ACFSDX_17775</name>
</gene>
<dbReference type="RefSeq" id="WP_382315971.1">
    <property type="nucleotide sequence ID" value="NZ_JBHUFD010000006.1"/>
</dbReference>
<keyword evidence="1" id="KW-0732">Signal</keyword>
<reference evidence="4" key="1">
    <citation type="journal article" date="2019" name="Int. J. Syst. Evol. Microbiol.">
        <title>The Global Catalogue of Microorganisms (GCM) 10K type strain sequencing project: providing services to taxonomists for standard genome sequencing and annotation.</title>
        <authorList>
            <consortium name="The Broad Institute Genomics Platform"/>
            <consortium name="The Broad Institute Genome Sequencing Center for Infectious Disease"/>
            <person name="Wu L."/>
            <person name="Ma J."/>
        </authorList>
    </citation>
    <scope>NUCLEOTIDE SEQUENCE [LARGE SCALE GENOMIC DNA]</scope>
    <source>
        <strain evidence="4">CGMCC 1.15795</strain>
    </source>
</reference>
<evidence type="ECO:0000256" key="1">
    <source>
        <dbReference type="SAM" id="SignalP"/>
    </source>
</evidence>
<sequence>MKPLLLGCALLLATSVTHAQKAPKVKDNDTQPTLPTDPEIHLVAYTGVVEVAGATQDQLYTRAYDWIARTHAATASSALQDKEKGWLTVQGTTHPHYRGNEFGSVTHTVSLYVKDGKYKYDFTNFRHGYVGAGQHGGDASLGPFENEEPKKMLMMAGLMHRVWNSLRNETDVQVKALIADLETSMQGKAKDKSDF</sequence>
<protein>
    <submittedName>
        <fullName evidence="3">DUF4468 domain-containing protein</fullName>
    </submittedName>
</protein>
<feature type="domain" description="DUF4468" evidence="2">
    <location>
        <begin position="45"/>
        <end position="127"/>
    </location>
</feature>
<organism evidence="3 4">
    <name type="scientific">Hymenobacter bucti</name>
    <dbReference type="NCBI Taxonomy" id="1844114"/>
    <lineage>
        <taxon>Bacteria</taxon>
        <taxon>Pseudomonadati</taxon>
        <taxon>Bacteroidota</taxon>
        <taxon>Cytophagia</taxon>
        <taxon>Cytophagales</taxon>
        <taxon>Hymenobacteraceae</taxon>
        <taxon>Hymenobacter</taxon>
    </lineage>
</organism>
<evidence type="ECO:0000313" key="3">
    <source>
        <dbReference type="EMBL" id="MFD1874299.1"/>
    </source>
</evidence>
<proteinExistence type="predicted"/>
<name>A0ABW4QY40_9BACT</name>
<comment type="caution">
    <text evidence="3">The sequence shown here is derived from an EMBL/GenBank/DDBJ whole genome shotgun (WGS) entry which is preliminary data.</text>
</comment>
<accession>A0ABW4QY40</accession>
<evidence type="ECO:0000313" key="4">
    <source>
        <dbReference type="Proteomes" id="UP001597197"/>
    </source>
</evidence>
<feature type="signal peptide" evidence="1">
    <location>
        <begin position="1"/>
        <end position="19"/>
    </location>
</feature>
<feature type="chain" id="PRO_5046243890" evidence="1">
    <location>
        <begin position="20"/>
        <end position="195"/>
    </location>
</feature>
<evidence type="ECO:0000259" key="2">
    <source>
        <dbReference type="Pfam" id="PF14730"/>
    </source>
</evidence>
<dbReference type="Pfam" id="PF14730">
    <property type="entry name" value="DUF4468"/>
    <property type="match status" value="1"/>
</dbReference>
<dbReference type="Proteomes" id="UP001597197">
    <property type="component" value="Unassembled WGS sequence"/>
</dbReference>
<dbReference type="EMBL" id="JBHUFD010000006">
    <property type="protein sequence ID" value="MFD1874299.1"/>
    <property type="molecule type" value="Genomic_DNA"/>
</dbReference>